<dbReference type="KEGG" id="pfy:PFICI_09750"/>
<dbReference type="InterPro" id="IPR017853">
    <property type="entry name" value="GH"/>
</dbReference>
<dbReference type="Pfam" id="PF00232">
    <property type="entry name" value="Glyco_hydro_1"/>
    <property type="match status" value="1"/>
</dbReference>
<evidence type="ECO:0000313" key="4">
    <source>
        <dbReference type="Proteomes" id="UP000030651"/>
    </source>
</evidence>
<comment type="similarity">
    <text evidence="1">Belongs to the glycosyl hydrolase 1 family.</text>
</comment>
<dbReference type="RefSeq" id="XP_007836522.1">
    <property type="nucleotide sequence ID" value="XM_007838331.1"/>
</dbReference>
<proteinExistence type="inferred from homology"/>
<accession>W3WUZ3</accession>
<organism evidence="3 4">
    <name type="scientific">Pestalotiopsis fici (strain W106-1 / CGMCC3.15140)</name>
    <dbReference type="NCBI Taxonomy" id="1229662"/>
    <lineage>
        <taxon>Eukaryota</taxon>
        <taxon>Fungi</taxon>
        <taxon>Dikarya</taxon>
        <taxon>Ascomycota</taxon>
        <taxon>Pezizomycotina</taxon>
        <taxon>Sordariomycetes</taxon>
        <taxon>Xylariomycetidae</taxon>
        <taxon>Amphisphaeriales</taxon>
        <taxon>Sporocadaceae</taxon>
        <taxon>Pestalotiopsis</taxon>
    </lineage>
</organism>
<sequence length="579" mass="65255">MLSYLALLFSIFSVFMRVYASFSYTSVFTERIATPIASPLIQPTPFGPEPSSAVSKLLPNITYTTYSYQPTATTTDDGTYGNGAYNALWRSVNLTFTSESLPFTTTVSPTPVPSSELYYPPSLGLGPLRGKLPNDFIWGFSGSAWQVEGALYSEGRGPALPADGTGALPNVEGQDDGVAQTMNYFLYKQDILRLAAMGVPYYTFSISWSRILPFGVSGSPVNQQGLDHYSDLIDFCLENGITPVAELWHFDTPALVNFDDDEMMQHFLYYAQVVMTHYSDRIPIWVTFNEPNIGFEYLFSEYQTINRITMAHAQVYHWYKETLNGTAQVTIKFANNMAYPLHGPENATDVAAATRYQDMVWKIMCNPIFLGQQIPESMLQTPGMNLTAFTEEQLAYINGTLDFLSIDPYSAQFATAPEGGIEACVANASHPNFPSCAQLTYVRPDGWLIGGPSQSYPYNAPEYVRQQMKYIWDNFHPSGILVAEFGLPRVRESEMTMDQQRYDIERTLYYRNFVQGLIDVRDYDGVNVIGAIAWSFVDNNEFGYKSTQFGLQGVNRTTYERFYKRSFFDFVDLLQSLTM</sequence>
<dbReference type="PANTHER" id="PTHR10353">
    <property type="entry name" value="GLYCOSYL HYDROLASE"/>
    <property type="match status" value="1"/>
</dbReference>
<evidence type="ECO:0000256" key="2">
    <source>
        <dbReference type="SAM" id="SignalP"/>
    </source>
</evidence>
<evidence type="ECO:0000313" key="3">
    <source>
        <dbReference type="EMBL" id="ETS77688.1"/>
    </source>
</evidence>
<dbReference type="AlphaFoldDB" id="W3WUZ3"/>
<dbReference type="SUPFAM" id="SSF51445">
    <property type="entry name" value="(Trans)glycosidases"/>
    <property type="match status" value="1"/>
</dbReference>
<dbReference type="GO" id="GO:0005975">
    <property type="term" value="P:carbohydrate metabolic process"/>
    <property type="evidence" value="ECO:0007669"/>
    <property type="project" value="InterPro"/>
</dbReference>
<reference evidence="4" key="1">
    <citation type="journal article" date="2015" name="BMC Genomics">
        <title>Genomic and transcriptomic analysis of the endophytic fungus Pestalotiopsis fici reveals its lifestyle and high potential for synthesis of natural products.</title>
        <authorList>
            <person name="Wang X."/>
            <person name="Zhang X."/>
            <person name="Liu L."/>
            <person name="Xiang M."/>
            <person name="Wang W."/>
            <person name="Sun X."/>
            <person name="Che Y."/>
            <person name="Guo L."/>
            <person name="Liu G."/>
            <person name="Guo L."/>
            <person name="Wang C."/>
            <person name="Yin W.B."/>
            <person name="Stadler M."/>
            <person name="Zhang X."/>
            <person name="Liu X."/>
        </authorList>
    </citation>
    <scope>NUCLEOTIDE SEQUENCE [LARGE SCALE GENOMIC DNA]</scope>
    <source>
        <strain evidence="4">W106-1 / CGMCC3.15140</strain>
    </source>
</reference>
<feature type="signal peptide" evidence="2">
    <location>
        <begin position="1"/>
        <end position="20"/>
    </location>
</feature>
<dbReference type="Gene3D" id="3.20.20.80">
    <property type="entry name" value="Glycosidases"/>
    <property type="match status" value="1"/>
</dbReference>
<dbReference type="STRING" id="1229662.W3WUZ3"/>
<feature type="chain" id="PRO_5004835093" description="Glycoside hydrolase family 1 protein" evidence="2">
    <location>
        <begin position="21"/>
        <end position="579"/>
    </location>
</feature>
<evidence type="ECO:0000256" key="1">
    <source>
        <dbReference type="RuleBase" id="RU003690"/>
    </source>
</evidence>
<dbReference type="GeneID" id="19274763"/>
<dbReference type="EMBL" id="KI912115">
    <property type="protein sequence ID" value="ETS77688.1"/>
    <property type="molecule type" value="Genomic_DNA"/>
</dbReference>
<dbReference type="InterPro" id="IPR001360">
    <property type="entry name" value="Glyco_hydro_1"/>
</dbReference>
<dbReference type="InParanoid" id="W3WUZ3"/>
<evidence type="ECO:0008006" key="5">
    <source>
        <dbReference type="Google" id="ProtNLM"/>
    </source>
</evidence>
<keyword evidence="2" id="KW-0732">Signal</keyword>
<name>W3WUZ3_PESFW</name>
<dbReference type="HOGENOM" id="CLU_001859_1_3_1"/>
<dbReference type="OrthoDB" id="65569at2759"/>
<dbReference type="Proteomes" id="UP000030651">
    <property type="component" value="Unassembled WGS sequence"/>
</dbReference>
<protein>
    <recommendedName>
        <fullName evidence="5">Glycoside hydrolase family 1 protein</fullName>
    </recommendedName>
</protein>
<gene>
    <name evidence="3" type="ORF">PFICI_09750</name>
</gene>
<dbReference type="PANTHER" id="PTHR10353:SF53">
    <property type="entry name" value="BETA-1,4-GLUCOSIDASE (EUROFUNG)"/>
    <property type="match status" value="1"/>
</dbReference>
<dbReference type="eggNOG" id="KOG0626">
    <property type="taxonomic scope" value="Eukaryota"/>
</dbReference>
<dbReference type="OMA" id="VEQWITL"/>
<dbReference type="GO" id="GO:0008422">
    <property type="term" value="F:beta-glucosidase activity"/>
    <property type="evidence" value="ECO:0007669"/>
    <property type="project" value="TreeGrafter"/>
</dbReference>
<keyword evidence="4" id="KW-1185">Reference proteome</keyword>